<feature type="signal peptide" evidence="2">
    <location>
        <begin position="1"/>
        <end position="16"/>
    </location>
</feature>
<dbReference type="EMBL" id="HBUF01052696">
    <property type="protein sequence ID" value="CAG6622498.1"/>
    <property type="molecule type" value="Transcribed_RNA"/>
</dbReference>
<evidence type="ECO:0000256" key="2">
    <source>
        <dbReference type="SAM" id="SignalP"/>
    </source>
</evidence>
<keyword evidence="1" id="KW-0472">Membrane</keyword>
<proteinExistence type="predicted"/>
<name>A0A8D8M7W3_9HEMI</name>
<keyword evidence="1" id="KW-1133">Transmembrane helix</keyword>
<feature type="transmembrane region" description="Helical" evidence="1">
    <location>
        <begin position="66"/>
        <end position="85"/>
    </location>
</feature>
<protein>
    <submittedName>
        <fullName evidence="3">Uncharacterized protein</fullName>
    </submittedName>
</protein>
<dbReference type="AlphaFoldDB" id="A0A8D8M7W3"/>
<evidence type="ECO:0000256" key="1">
    <source>
        <dbReference type="SAM" id="Phobius"/>
    </source>
</evidence>
<feature type="transmembrane region" description="Helical" evidence="1">
    <location>
        <begin position="106"/>
        <end position="129"/>
    </location>
</feature>
<feature type="chain" id="PRO_5034181639" evidence="2">
    <location>
        <begin position="17"/>
        <end position="177"/>
    </location>
</feature>
<sequence>MIVIFETFAFIYCCIGCNGSCSTWDIICQFFQHTIIKVTFDAFAFISCIGCNRSWSTCGIVCQGPYVFAFPRTVIIIFDALVFVFRSIGCKRSCSACGIVCQMPHVFIFEHSIIIIIVILDTLAFVSFIGCQRSCSTCGIVCHMTHDSTFTHTIITDWTIILASFASIPCRTGWTRN</sequence>
<keyword evidence="1" id="KW-0812">Transmembrane</keyword>
<reference evidence="3" key="1">
    <citation type="submission" date="2021-05" db="EMBL/GenBank/DDBJ databases">
        <authorList>
            <person name="Alioto T."/>
            <person name="Alioto T."/>
            <person name="Gomez Garrido J."/>
        </authorList>
    </citation>
    <scope>NUCLEOTIDE SEQUENCE</scope>
</reference>
<keyword evidence="2" id="KW-0732">Signal</keyword>
<organism evidence="3">
    <name type="scientific">Cacopsylla melanoneura</name>
    <dbReference type="NCBI Taxonomy" id="428564"/>
    <lineage>
        <taxon>Eukaryota</taxon>
        <taxon>Metazoa</taxon>
        <taxon>Ecdysozoa</taxon>
        <taxon>Arthropoda</taxon>
        <taxon>Hexapoda</taxon>
        <taxon>Insecta</taxon>
        <taxon>Pterygota</taxon>
        <taxon>Neoptera</taxon>
        <taxon>Paraneoptera</taxon>
        <taxon>Hemiptera</taxon>
        <taxon>Sternorrhyncha</taxon>
        <taxon>Psylloidea</taxon>
        <taxon>Psyllidae</taxon>
        <taxon>Psyllinae</taxon>
        <taxon>Cacopsylla</taxon>
    </lineage>
</organism>
<evidence type="ECO:0000313" key="3">
    <source>
        <dbReference type="EMBL" id="CAG6622498.1"/>
    </source>
</evidence>
<accession>A0A8D8M7W3</accession>